<dbReference type="GO" id="GO:0043130">
    <property type="term" value="F:ubiquitin binding"/>
    <property type="evidence" value="ECO:0007669"/>
    <property type="project" value="TreeGrafter"/>
</dbReference>
<dbReference type="EMBL" id="HE573019">
    <property type="protein sequence ID" value="CCC47299.1"/>
    <property type="molecule type" value="Genomic_DNA"/>
</dbReference>
<dbReference type="PANTHER" id="PTHR23322:SF6">
    <property type="entry name" value="UBX DOMAIN-CONTAINING PROTEIN 7"/>
    <property type="match status" value="1"/>
</dbReference>
<organism evidence="2">
    <name type="scientific">Trypanosoma vivax (strain Y486)</name>
    <dbReference type="NCBI Taxonomy" id="1055687"/>
    <lineage>
        <taxon>Eukaryota</taxon>
        <taxon>Discoba</taxon>
        <taxon>Euglenozoa</taxon>
        <taxon>Kinetoplastea</taxon>
        <taxon>Metakinetoplastina</taxon>
        <taxon>Trypanosomatida</taxon>
        <taxon>Trypanosomatidae</taxon>
        <taxon>Trypanosoma</taxon>
        <taxon>Duttonella</taxon>
    </lineage>
</organism>
<feature type="compositionally biased region" description="Polar residues" evidence="1">
    <location>
        <begin position="74"/>
        <end position="84"/>
    </location>
</feature>
<feature type="compositionally biased region" description="Polar residues" evidence="1">
    <location>
        <begin position="47"/>
        <end position="57"/>
    </location>
</feature>
<dbReference type="AlphaFoldDB" id="G0TTL8"/>
<gene>
    <name evidence="2" type="ORF">TVY486_0304700</name>
</gene>
<dbReference type="InterPro" id="IPR050730">
    <property type="entry name" value="UBX_domain-protein"/>
</dbReference>
<feature type="region of interest" description="Disordered" evidence="1">
    <location>
        <begin position="246"/>
        <end position="275"/>
    </location>
</feature>
<accession>G0TTL8</accession>
<dbReference type="GO" id="GO:0005634">
    <property type="term" value="C:nucleus"/>
    <property type="evidence" value="ECO:0007669"/>
    <property type="project" value="TreeGrafter"/>
</dbReference>
<name>G0TTL8_TRYVY</name>
<dbReference type="SUPFAM" id="SSF52833">
    <property type="entry name" value="Thioredoxin-like"/>
    <property type="match status" value="1"/>
</dbReference>
<protein>
    <recommendedName>
        <fullName evidence="3">UBX domain-containing protein</fullName>
    </recommendedName>
</protein>
<evidence type="ECO:0000313" key="2">
    <source>
        <dbReference type="EMBL" id="CCC47299.1"/>
    </source>
</evidence>
<evidence type="ECO:0000256" key="1">
    <source>
        <dbReference type="SAM" id="MobiDB-lite"/>
    </source>
</evidence>
<evidence type="ECO:0008006" key="3">
    <source>
        <dbReference type="Google" id="ProtNLM"/>
    </source>
</evidence>
<dbReference type="PANTHER" id="PTHR23322">
    <property type="entry name" value="FAS-ASSOCIATED PROTEIN"/>
    <property type="match status" value="1"/>
</dbReference>
<dbReference type="Gene3D" id="3.40.30.10">
    <property type="entry name" value="Glutaredoxin"/>
    <property type="match status" value="1"/>
</dbReference>
<dbReference type="Pfam" id="PF14555">
    <property type="entry name" value="UBA_4"/>
    <property type="match status" value="1"/>
</dbReference>
<dbReference type="VEuPathDB" id="TriTrypDB:TvY486_0304700"/>
<feature type="region of interest" description="Disordered" evidence="1">
    <location>
        <begin position="46"/>
        <end position="84"/>
    </location>
</feature>
<dbReference type="GO" id="GO:0043161">
    <property type="term" value="P:proteasome-mediated ubiquitin-dependent protein catabolic process"/>
    <property type="evidence" value="ECO:0007669"/>
    <property type="project" value="TreeGrafter"/>
</dbReference>
<proteinExistence type="predicted"/>
<dbReference type="InterPro" id="IPR036249">
    <property type="entry name" value="Thioredoxin-like_sf"/>
</dbReference>
<sequence length="381" mass="42325">MASSDNLNPIVALMAMTSCSEDEAVEFLIKANFDLDRARSLHLEKSVSGNTSGNATQRTEERPITYEPYFPGHPSSSRVGQPAVNQSDSVGIRSYLPTSEGGELRANAWPSMDSLGQDNEQLFRGEETHENSSIFVRPAFVQCAKVDFREFCLSALKKDKWVLLCVVATEFMSFCVNRDVWLCEEARERLDMYAIYEATATDPRGEELIKKYKPGKTISTAVMLIVSPITTAVVYEVPMASTDISPPRTSTVVETKTHDGPAAPAPPPIQQATPKAEVTPVDISQYIVSDEQKDIFTFRCRLPRELLTLRLRPETPVKLVVDYLAYCVYLKDSEAYPQGVPQCVVKTGFPPRNIVVENDDIQLGALGYLSSNDTMIVHVQK</sequence>
<reference evidence="2" key="1">
    <citation type="journal article" date="2012" name="Proc. Natl. Acad. Sci. U.S.A.">
        <title>Antigenic diversity is generated by distinct evolutionary mechanisms in African trypanosome species.</title>
        <authorList>
            <person name="Jackson A.P."/>
            <person name="Berry A."/>
            <person name="Aslett M."/>
            <person name="Allison H.C."/>
            <person name="Burton P."/>
            <person name="Vavrova-Anderson J."/>
            <person name="Brown R."/>
            <person name="Browne H."/>
            <person name="Corton N."/>
            <person name="Hauser H."/>
            <person name="Gamble J."/>
            <person name="Gilderthorp R."/>
            <person name="Marcello L."/>
            <person name="McQuillan J."/>
            <person name="Otto T.D."/>
            <person name="Quail M.A."/>
            <person name="Sanders M.J."/>
            <person name="van Tonder A."/>
            <person name="Ginger M.L."/>
            <person name="Field M.C."/>
            <person name="Barry J.D."/>
            <person name="Hertz-Fowler C."/>
            <person name="Berriman M."/>
        </authorList>
    </citation>
    <scope>NUCLEOTIDE SEQUENCE</scope>
    <source>
        <strain evidence="2">Y486</strain>
    </source>
</reference>